<dbReference type="Gene3D" id="1.20.140.10">
    <property type="entry name" value="Butyryl-CoA Dehydrogenase, subunit A, domain 3"/>
    <property type="match status" value="1"/>
</dbReference>
<gene>
    <name evidence="1" type="ORF">CKAH01_18840</name>
</gene>
<evidence type="ECO:0000313" key="2">
    <source>
        <dbReference type="Proteomes" id="UP001281614"/>
    </source>
</evidence>
<name>A0AAD9Y3J0_COLKA</name>
<dbReference type="EMBL" id="VYYT01000401">
    <property type="protein sequence ID" value="KAK2737350.1"/>
    <property type="molecule type" value="Genomic_DNA"/>
</dbReference>
<organism evidence="1 2">
    <name type="scientific">Colletotrichum kahawae</name>
    <name type="common">Coffee berry disease fungus</name>
    <dbReference type="NCBI Taxonomy" id="34407"/>
    <lineage>
        <taxon>Eukaryota</taxon>
        <taxon>Fungi</taxon>
        <taxon>Dikarya</taxon>
        <taxon>Ascomycota</taxon>
        <taxon>Pezizomycotina</taxon>
        <taxon>Sordariomycetes</taxon>
        <taxon>Hypocreomycetidae</taxon>
        <taxon>Glomerellales</taxon>
        <taxon>Glomerellaceae</taxon>
        <taxon>Colletotrichum</taxon>
        <taxon>Colletotrichum gloeosporioides species complex</taxon>
    </lineage>
</organism>
<keyword evidence="2" id="KW-1185">Reference proteome</keyword>
<reference evidence="1" key="1">
    <citation type="submission" date="2023-02" db="EMBL/GenBank/DDBJ databases">
        <title>Colletotrichum kahawae CIFC_Que2 genome sequencing and assembly.</title>
        <authorList>
            <person name="Baroncelli R."/>
        </authorList>
    </citation>
    <scope>NUCLEOTIDE SEQUENCE</scope>
    <source>
        <strain evidence="1">CIFC_Que2</strain>
    </source>
</reference>
<accession>A0AAD9Y3J0</accession>
<dbReference type="GO" id="GO:0016627">
    <property type="term" value="F:oxidoreductase activity, acting on the CH-CH group of donors"/>
    <property type="evidence" value="ECO:0007669"/>
    <property type="project" value="InterPro"/>
</dbReference>
<sequence length="96" mass="10646">MGVSALRVGAYIAATYSQRWTTTGSKGERIPIIRFGTQRRPILKALAYGEILHAFACWAAEEFINGQHGDEVRMAIATAFKVLVVRSCESLNELME</sequence>
<evidence type="ECO:0000313" key="1">
    <source>
        <dbReference type="EMBL" id="KAK2737350.1"/>
    </source>
</evidence>
<protein>
    <submittedName>
        <fullName evidence="1">Acyloxidase</fullName>
    </submittedName>
</protein>
<dbReference type="InterPro" id="IPR036250">
    <property type="entry name" value="AcylCo_DH-like_C"/>
</dbReference>
<comment type="caution">
    <text evidence="1">The sequence shown here is derived from an EMBL/GenBank/DDBJ whole genome shotgun (WGS) entry which is preliminary data.</text>
</comment>
<proteinExistence type="predicted"/>
<dbReference type="SUPFAM" id="SSF47203">
    <property type="entry name" value="Acyl-CoA dehydrogenase C-terminal domain-like"/>
    <property type="match status" value="1"/>
</dbReference>
<dbReference type="Proteomes" id="UP001281614">
    <property type="component" value="Unassembled WGS sequence"/>
</dbReference>
<dbReference type="AlphaFoldDB" id="A0AAD9Y3J0"/>